<dbReference type="SMART" id="SM00393">
    <property type="entry name" value="R3H"/>
    <property type="match status" value="1"/>
</dbReference>
<dbReference type="InterPro" id="IPR036867">
    <property type="entry name" value="R3H_dom_sf"/>
</dbReference>
<evidence type="ECO:0000313" key="3">
    <source>
        <dbReference type="Proteomes" id="UP000033103"/>
    </source>
</evidence>
<dbReference type="KEGG" id="sns:VC03_06465"/>
<dbReference type="AlphaFoldDB" id="A0A0E3UUC4"/>
<dbReference type="PATRIC" id="fig|1069640.6.peg.1278"/>
<dbReference type="GO" id="GO:0003723">
    <property type="term" value="F:RNA binding"/>
    <property type="evidence" value="ECO:0007669"/>
    <property type="project" value="InterPro"/>
</dbReference>
<proteinExistence type="predicted"/>
<organism evidence="2 3">
    <name type="scientific">Sneathia vaginalis</name>
    <dbReference type="NCBI Taxonomy" id="187101"/>
    <lineage>
        <taxon>Bacteria</taxon>
        <taxon>Fusobacteriati</taxon>
        <taxon>Fusobacteriota</taxon>
        <taxon>Fusobacteriia</taxon>
        <taxon>Fusobacteriales</taxon>
        <taxon>Leptotrichiaceae</taxon>
        <taxon>Sneathia</taxon>
    </lineage>
</organism>
<dbReference type="Proteomes" id="UP000033103">
    <property type="component" value="Chromosome"/>
</dbReference>
<dbReference type="SUPFAM" id="SSF82708">
    <property type="entry name" value="R3H domain"/>
    <property type="match status" value="1"/>
</dbReference>
<reference evidence="2 3" key="1">
    <citation type="journal article" date="2012" name="BMC Genomics">
        <title>Genomic sequence analysis and characterization of Sneathia amnii sp. nov.</title>
        <authorList>
            <consortium name="Vaginal Microbiome Consortium (additional members)"/>
            <person name="Harwich M.D.Jr."/>
            <person name="Serrano M.G."/>
            <person name="Fettweis J.M."/>
            <person name="Alves J.M."/>
            <person name="Reimers M.A."/>
            <person name="Buck G.A."/>
            <person name="Jefferson K.K."/>
        </authorList>
    </citation>
    <scope>NUCLEOTIDE SEQUENCE [LARGE SCALE GENOMIC DNA]</scope>
    <source>
        <strain evidence="2 3">SN35</strain>
    </source>
</reference>
<dbReference type="InterPro" id="IPR039247">
    <property type="entry name" value="KhpB"/>
</dbReference>
<evidence type="ECO:0000259" key="1">
    <source>
        <dbReference type="PROSITE" id="PS51061"/>
    </source>
</evidence>
<accession>A0A0E3UUC4</accession>
<sequence length="229" mass="27013">MNKIILQAKNKKELEDLIKVNISLQDDETYVIKEIKKPIDFLFLKIKGKYEITILKKDELDRIEKIDEEIEEEVKEEELPVSEKLTSIFTKFVKNAELDVQIESIRVEKNVVVLNITGKDVRYLIGEKGIALNATECLLNSIKEFRGYRIQIDSNNYKEKREETLRNIARKKAEKVLKTKSNCKLSPMSARERKIIHEEISNYENLKTESYGEEPKRFLVIKYREEKED</sequence>
<dbReference type="STRING" id="187101.VC03_06465"/>
<dbReference type="CDD" id="cd02644">
    <property type="entry name" value="R3H_jag"/>
    <property type="match status" value="1"/>
</dbReference>
<dbReference type="InterPro" id="IPR015946">
    <property type="entry name" value="KH_dom-like_a/b"/>
</dbReference>
<dbReference type="Gene3D" id="3.30.300.20">
    <property type="match status" value="1"/>
</dbReference>
<dbReference type="EMBL" id="CP011280">
    <property type="protein sequence ID" value="AKC96099.1"/>
    <property type="molecule type" value="Genomic_DNA"/>
</dbReference>
<keyword evidence="3" id="KW-1185">Reference proteome</keyword>
<dbReference type="OrthoDB" id="9794483at2"/>
<dbReference type="InterPro" id="IPR034079">
    <property type="entry name" value="R3H_KhpB"/>
</dbReference>
<dbReference type="PROSITE" id="PS51061">
    <property type="entry name" value="R3H"/>
    <property type="match status" value="1"/>
</dbReference>
<dbReference type="Gene3D" id="3.30.1370.50">
    <property type="entry name" value="R3H-like domain"/>
    <property type="match status" value="1"/>
</dbReference>
<dbReference type="PANTHER" id="PTHR35800">
    <property type="entry name" value="PROTEIN JAG"/>
    <property type="match status" value="1"/>
</dbReference>
<dbReference type="PANTHER" id="PTHR35800:SF1">
    <property type="entry name" value="RNA-BINDING PROTEIN KHPB"/>
    <property type="match status" value="1"/>
</dbReference>
<dbReference type="Pfam" id="PF01424">
    <property type="entry name" value="R3H"/>
    <property type="match status" value="1"/>
</dbReference>
<name>A0A0E3UUC4_9FUSO</name>
<dbReference type="RefSeq" id="WP_046329203.1">
    <property type="nucleotide sequence ID" value="NZ_CAUPIC010000009.1"/>
</dbReference>
<dbReference type="HOGENOM" id="CLU_042512_1_0_0"/>
<dbReference type="InterPro" id="IPR001374">
    <property type="entry name" value="R3H_dom"/>
</dbReference>
<protein>
    <recommendedName>
        <fullName evidence="1">R3H domain-containing protein</fullName>
    </recommendedName>
</protein>
<evidence type="ECO:0000313" key="2">
    <source>
        <dbReference type="EMBL" id="AKC96099.1"/>
    </source>
</evidence>
<feature type="domain" description="R3H" evidence="1">
    <location>
        <begin position="159"/>
        <end position="225"/>
    </location>
</feature>
<gene>
    <name evidence="2" type="ORF">VC03_06465</name>
</gene>